<comment type="subunit">
    <text evidence="2">Homodimer.</text>
</comment>
<comment type="similarity">
    <text evidence="6">Belongs to the metallophosphoesterase superfamily. Purple acid phosphatase family.</text>
</comment>
<dbReference type="InterPro" id="IPR015914">
    <property type="entry name" value="PAPs_N"/>
</dbReference>
<sequence>MAGQRGSSGGSSRRGLGCLGAVVVVLMLWVATLFQPEPGHEGSAVPLTPALKVASGQQVAPVIAEEHNSYSNPISISDPTSISKLTSASVPDGSATPRLVIPETTIQQPPALPNNDHTEAVPKPSTPHAQAEPPLRLASVPGSCKAVDPAQQVPRSCPRGDPLSVSSAEGASKLTLDMTVLSTQGTIAAQWAVSNATAFDMVAVFAPDFILSAKRINVADVKAGAGTVHFELLNLRLPLTVKYLQFKLVLMEIGPICGELNTPMYPHLGLTGTPSTLALMFISGRDATPAVQYGPDKQDLGWCATGTSTTYNVTELGQCKRGGHRGKSWARSYFIDPGHIHTVYLSNLSPGQRYWYRFGSPLLQDGWSGVYSFVAPDNSPRPFSFVAFGDMGTATWEDMKRFPDYWDCPEAHSTANRLSAQLTEDKAPPFEFVMHLGDISYAVGYAPRWEQFHHLVTPVASAVPYLVLDGNHDIGEDSFGECGVPFFKRFHFPKSPNASLPYYSFDYGYMHMIVVSTEYDPAWEPTTMSYKWLVDDLASVNRSKTPWVFIAGHRTLYTSDVHWTRVRESWKMQATLEPLMQKYGAVIYMGGHVHNYERSCWVKNRKCLDGETTGGVIGIQMGTAGSRTHPRDFSTEQPTWSARRHSHNGYGVFHITQDRAEFKFIRSHDGRDHDHFVLHQKDGAVTYENLFSNDDEALKRLGGMVGKQFR</sequence>
<dbReference type="SUPFAM" id="SSF49363">
    <property type="entry name" value="Purple acid phosphatase, N-terminal domain"/>
    <property type="match status" value="1"/>
</dbReference>
<accession>A0A7S1N1W9</accession>
<evidence type="ECO:0000256" key="1">
    <source>
        <dbReference type="ARBA" id="ARBA00004613"/>
    </source>
</evidence>
<evidence type="ECO:0000256" key="5">
    <source>
        <dbReference type="ARBA" id="ARBA00023180"/>
    </source>
</evidence>
<dbReference type="Gene3D" id="3.60.21.10">
    <property type="match status" value="1"/>
</dbReference>
<feature type="domain" description="Purple acid phosphatase N-terminal" evidence="11">
    <location>
        <begin position="263"/>
        <end position="374"/>
    </location>
</feature>
<feature type="domain" description="Calcineurin-like phosphoesterase" evidence="9">
    <location>
        <begin position="385"/>
        <end position="596"/>
    </location>
</feature>
<comment type="subcellular location">
    <subcellularLocation>
        <location evidence="1">Secreted</location>
    </subcellularLocation>
</comment>
<evidence type="ECO:0000256" key="4">
    <source>
        <dbReference type="ARBA" id="ARBA00022729"/>
    </source>
</evidence>
<evidence type="ECO:0000256" key="7">
    <source>
        <dbReference type="SAM" id="MobiDB-lite"/>
    </source>
</evidence>
<evidence type="ECO:0000256" key="3">
    <source>
        <dbReference type="ARBA" id="ARBA00022525"/>
    </source>
</evidence>
<dbReference type="PANTHER" id="PTHR45778">
    <property type="entry name" value="PURPLE ACID PHOSPHATASE-RELATED"/>
    <property type="match status" value="1"/>
</dbReference>
<evidence type="ECO:0000256" key="6">
    <source>
        <dbReference type="RuleBase" id="RU361203"/>
    </source>
</evidence>
<name>A0A7S1N1W9_9EUGL</name>
<dbReference type="InterPro" id="IPR008963">
    <property type="entry name" value="Purple_acid_Pase-like_N"/>
</dbReference>
<dbReference type="GO" id="GO:0046872">
    <property type="term" value="F:metal ion binding"/>
    <property type="evidence" value="ECO:0007669"/>
    <property type="project" value="InterPro"/>
</dbReference>
<dbReference type="InterPro" id="IPR004843">
    <property type="entry name" value="Calcineurin-like_PHP"/>
</dbReference>
<keyword evidence="8" id="KW-0472">Membrane</keyword>
<keyword evidence="5" id="KW-0325">Glycoprotein</keyword>
<dbReference type="Pfam" id="PF16656">
    <property type="entry name" value="Pur_ac_phosph_N"/>
    <property type="match status" value="1"/>
</dbReference>
<keyword evidence="8" id="KW-1133">Transmembrane helix</keyword>
<keyword evidence="6" id="KW-0378">Hydrolase</keyword>
<keyword evidence="8" id="KW-0812">Transmembrane</keyword>
<dbReference type="GO" id="GO:0003993">
    <property type="term" value="F:acid phosphatase activity"/>
    <property type="evidence" value="ECO:0007669"/>
    <property type="project" value="UniProtKB-EC"/>
</dbReference>
<feature type="transmembrane region" description="Helical" evidence="8">
    <location>
        <begin position="15"/>
        <end position="34"/>
    </location>
</feature>
<dbReference type="AlphaFoldDB" id="A0A7S1N1W9"/>
<dbReference type="EMBL" id="HBGA01008055">
    <property type="protein sequence ID" value="CAD8991873.1"/>
    <property type="molecule type" value="Transcribed_RNA"/>
</dbReference>
<keyword evidence="3" id="KW-0964">Secreted</keyword>
<dbReference type="InterPro" id="IPR029052">
    <property type="entry name" value="Metallo-depent_PP-like"/>
</dbReference>
<comment type="catalytic activity">
    <reaction evidence="6">
        <text>a phosphate monoester + H2O = an alcohol + phosphate</text>
        <dbReference type="Rhea" id="RHEA:15017"/>
        <dbReference type="ChEBI" id="CHEBI:15377"/>
        <dbReference type="ChEBI" id="CHEBI:30879"/>
        <dbReference type="ChEBI" id="CHEBI:43474"/>
        <dbReference type="ChEBI" id="CHEBI:67140"/>
        <dbReference type="EC" id="3.1.3.2"/>
    </reaction>
</comment>
<feature type="region of interest" description="Disordered" evidence="7">
    <location>
        <begin position="106"/>
        <end position="142"/>
    </location>
</feature>
<evidence type="ECO:0000259" key="10">
    <source>
        <dbReference type="Pfam" id="PF14008"/>
    </source>
</evidence>
<dbReference type="CDD" id="cd00839">
    <property type="entry name" value="MPP_PAPs"/>
    <property type="match status" value="1"/>
</dbReference>
<dbReference type="EC" id="3.1.3.2" evidence="6"/>
<evidence type="ECO:0000313" key="12">
    <source>
        <dbReference type="EMBL" id="CAD8991873.1"/>
    </source>
</evidence>
<dbReference type="InterPro" id="IPR041792">
    <property type="entry name" value="MPP_PAP"/>
</dbReference>
<reference evidence="12" key="1">
    <citation type="submission" date="2021-01" db="EMBL/GenBank/DDBJ databases">
        <authorList>
            <person name="Corre E."/>
            <person name="Pelletier E."/>
            <person name="Niang G."/>
            <person name="Scheremetjew M."/>
            <person name="Finn R."/>
            <person name="Kale V."/>
            <person name="Holt S."/>
            <person name="Cochrane G."/>
            <person name="Meng A."/>
            <person name="Brown T."/>
            <person name="Cohen L."/>
        </authorList>
    </citation>
    <scope>NUCLEOTIDE SEQUENCE</scope>
    <source>
        <strain evidence="12">NIES-381</strain>
    </source>
</reference>
<dbReference type="SUPFAM" id="SSF56300">
    <property type="entry name" value="Metallo-dependent phosphatases"/>
    <property type="match status" value="1"/>
</dbReference>
<proteinExistence type="inferred from homology"/>
<organism evidence="12">
    <name type="scientific">Eutreptiella gymnastica</name>
    <dbReference type="NCBI Taxonomy" id="73025"/>
    <lineage>
        <taxon>Eukaryota</taxon>
        <taxon>Discoba</taxon>
        <taxon>Euglenozoa</taxon>
        <taxon>Euglenida</taxon>
        <taxon>Spirocuta</taxon>
        <taxon>Euglenophyceae</taxon>
        <taxon>Eutreptiales</taxon>
        <taxon>Eutreptiaceae</taxon>
        <taxon>Eutreptiella</taxon>
    </lineage>
</organism>
<evidence type="ECO:0000259" key="9">
    <source>
        <dbReference type="Pfam" id="PF00149"/>
    </source>
</evidence>
<gene>
    <name evidence="12" type="ORF">EGYM00392_LOCUS2918</name>
</gene>
<dbReference type="Gene3D" id="2.60.40.380">
    <property type="entry name" value="Purple acid phosphatase-like, N-terminal"/>
    <property type="match status" value="1"/>
</dbReference>
<protein>
    <recommendedName>
        <fullName evidence="6">Purple acid phosphatase</fullName>
        <ecNumber evidence="6">3.1.3.2</ecNumber>
    </recommendedName>
</protein>
<dbReference type="GO" id="GO:0005576">
    <property type="term" value="C:extracellular region"/>
    <property type="evidence" value="ECO:0007669"/>
    <property type="project" value="UniProtKB-SubCell"/>
</dbReference>
<keyword evidence="4" id="KW-0732">Signal</keyword>
<evidence type="ECO:0000256" key="2">
    <source>
        <dbReference type="ARBA" id="ARBA00011738"/>
    </source>
</evidence>
<dbReference type="InterPro" id="IPR025733">
    <property type="entry name" value="PAPs_C"/>
</dbReference>
<feature type="domain" description="Purple acid phosphatase C-terminal" evidence="10">
    <location>
        <begin position="619"/>
        <end position="674"/>
    </location>
</feature>
<dbReference type="Pfam" id="PF14008">
    <property type="entry name" value="Metallophos_C"/>
    <property type="match status" value="1"/>
</dbReference>
<dbReference type="Pfam" id="PF00149">
    <property type="entry name" value="Metallophos"/>
    <property type="match status" value="1"/>
</dbReference>
<evidence type="ECO:0000256" key="8">
    <source>
        <dbReference type="SAM" id="Phobius"/>
    </source>
</evidence>
<evidence type="ECO:0000259" key="11">
    <source>
        <dbReference type="Pfam" id="PF16656"/>
    </source>
</evidence>
<dbReference type="PANTHER" id="PTHR45778:SF7">
    <property type="entry name" value="PURPLE ACID PHOSPHATASE"/>
    <property type="match status" value="1"/>
</dbReference>